<evidence type="ECO:0000313" key="2">
    <source>
        <dbReference type="EMBL" id="AUB31356.1"/>
    </source>
</evidence>
<dbReference type="Proteomes" id="UP000231823">
    <property type="component" value="Chromosome"/>
</dbReference>
<dbReference type="AlphaFoldDB" id="A0A2K8SD23"/>
<accession>A0A2K8SD23</accession>
<reference evidence="2 3" key="1">
    <citation type="submission" date="2017-12" db="EMBL/GenBank/DDBJ databases">
        <title>Complete genome sequence of Spiroplasma floricola 23-6 (ATCC 29989).</title>
        <authorList>
            <person name="Tsai Y.-M."/>
            <person name="Wu P.-S."/>
            <person name="Lo W.-S."/>
            <person name="Kuo C.-H."/>
        </authorList>
    </citation>
    <scope>NUCLEOTIDE SEQUENCE [LARGE SCALE GENOMIC DNA]</scope>
    <source>
        <strain evidence="2 3">23-6</strain>
    </source>
</reference>
<feature type="chain" id="PRO_5014830286" evidence="1">
    <location>
        <begin position="22"/>
        <end position="891"/>
    </location>
</feature>
<protein>
    <submittedName>
        <fullName evidence="2">Uncharacterized protein</fullName>
    </submittedName>
</protein>
<organism evidence="2 3">
    <name type="scientific">Spiroplasma floricola 23-6</name>
    <dbReference type="NCBI Taxonomy" id="1336749"/>
    <lineage>
        <taxon>Bacteria</taxon>
        <taxon>Bacillati</taxon>
        <taxon>Mycoplasmatota</taxon>
        <taxon>Mollicutes</taxon>
        <taxon>Entomoplasmatales</taxon>
        <taxon>Spiroplasmataceae</taxon>
        <taxon>Spiroplasma</taxon>
    </lineage>
</organism>
<sequence>MKKISFFFLSILLLISTTMFTRSCITIDVEQNKYVTQQFSVNYTSESEYTISDWDTYKKNHNSFKIYSMDESILQVTSNIDDNGSFKMIANGIGEATLTLEAYSNSKIPKKVKWKFKADVVFFELSEIKINKSFVEIEPEKGSSIIEIENFDELEDVKVSSLNENVATAEIDEQGNVQITALNEGKTKISVNAENAIESVSIDVEVLKQKVAVELSANSLSINEKAKNESIYIKNFNKLEGIEVSSTNKNIATANVNELGQIEVFGWNEGKTEITVNAENAIESVSIAVTVLKEKFEIEVSSNNLTINEKVKDTSIYIKNFDKLQDVKVDSLNENIATVTINKSGNIEILGLMEGKTEITINASNAIKPIKIEVIVLKQRFLIEVSSNNLIIDEKTENNSINITNFDNLEGVEVSSLNESIATANINQTGNIKVFGLTEGTTKVVVDAKNSIESVSIAVTVLKQKIAIQISSNTLNIDEDAKDNSIKIKNFEKLENIEVKSVDENIATVTTNELGYIEVTALKQGNTEITINASNAIEPVEINIIVVKQKISIQVSTNSLSMEEKTENRSININNFSELENVTVSSKNQNIATAIVDKSGNIEVSGLMEGATKIIVNASNAIEQVEIDVVVLKQKIAIQISSNNLSIEEKNKDSSIHINNFSEFENIVVNSADENIAKASTDQFGNIEVTALKQGNTKIIVNAENAIELVEIHINVLKQKFAINVSSNFLQIEEESKDNSIRINNFAQLEDIEVNSSNESIATAIVGQNGNIEVSALKEGTTKITVNASNAIEPVEIEISVSQKMFDIKLNKTKVKITLLNGMGGETVKIENYSVLKNVQVTSKSSGIIGVSVKDDIIKINGLLVGKGEITVNADNAKSAVIIKVTVGLLM</sequence>
<dbReference type="Gene3D" id="2.60.40.1080">
    <property type="match status" value="1"/>
</dbReference>
<evidence type="ECO:0000313" key="3">
    <source>
        <dbReference type="Proteomes" id="UP000231823"/>
    </source>
</evidence>
<feature type="signal peptide" evidence="1">
    <location>
        <begin position="1"/>
        <end position="21"/>
    </location>
</feature>
<keyword evidence="3" id="KW-1185">Reference proteome</keyword>
<name>A0A2K8SD23_9MOLU</name>
<dbReference type="KEGG" id="sfz:SFLOR_v1c02990"/>
<keyword evidence="1" id="KW-0732">Signal</keyword>
<dbReference type="OrthoDB" id="9819276at2"/>
<gene>
    <name evidence="2" type="ORF">SFLOR_v1c02990</name>
</gene>
<dbReference type="RefSeq" id="WP_100916343.1">
    <property type="nucleotide sequence ID" value="NZ_CP025057.1"/>
</dbReference>
<proteinExistence type="predicted"/>
<dbReference type="EMBL" id="CP025057">
    <property type="protein sequence ID" value="AUB31356.1"/>
    <property type="molecule type" value="Genomic_DNA"/>
</dbReference>
<evidence type="ECO:0000256" key="1">
    <source>
        <dbReference type="SAM" id="SignalP"/>
    </source>
</evidence>